<dbReference type="InterPro" id="IPR017441">
    <property type="entry name" value="Protein_kinase_ATP_BS"/>
</dbReference>
<dbReference type="VEuPathDB" id="FungiDB:KRP23_13060"/>
<keyword evidence="1 8" id="KW-0723">Serine/threonine-protein kinase</keyword>
<dbReference type="AlphaFoldDB" id="H3HDJ9"/>
<feature type="compositionally biased region" description="Basic residues" evidence="9">
    <location>
        <begin position="36"/>
        <end position="46"/>
    </location>
</feature>
<evidence type="ECO:0000256" key="4">
    <source>
        <dbReference type="ARBA" id="ARBA00022741"/>
    </source>
</evidence>
<dbReference type="Pfam" id="PF00069">
    <property type="entry name" value="Pkinase"/>
    <property type="match status" value="1"/>
</dbReference>
<dbReference type="InterPro" id="IPR000961">
    <property type="entry name" value="AGC-kinase_C"/>
</dbReference>
<reference evidence="13" key="1">
    <citation type="journal article" date="2006" name="Science">
        <title>Phytophthora genome sequences uncover evolutionary origins and mechanisms of pathogenesis.</title>
        <authorList>
            <person name="Tyler B.M."/>
            <person name="Tripathy S."/>
            <person name="Zhang X."/>
            <person name="Dehal P."/>
            <person name="Jiang R.H."/>
            <person name="Aerts A."/>
            <person name="Arredondo F.D."/>
            <person name="Baxter L."/>
            <person name="Bensasson D."/>
            <person name="Beynon J.L."/>
            <person name="Chapman J."/>
            <person name="Damasceno C.M."/>
            <person name="Dorrance A.E."/>
            <person name="Dou D."/>
            <person name="Dickerman A.W."/>
            <person name="Dubchak I.L."/>
            <person name="Garbelotto M."/>
            <person name="Gijzen M."/>
            <person name="Gordon S.G."/>
            <person name="Govers F."/>
            <person name="Grunwald N.J."/>
            <person name="Huang W."/>
            <person name="Ivors K.L."/>
            <person name="Jones R.W."/>
            <person name="Kamoun S."/>
            <person name="Krampis K."/>
            <person name="Lamour K.H."/>
            <person name="Lee M.K."/>
            <person name="McDonald W.H."/>
            <person name="Medina M."/>
            <person name="Meijer H.J."/>
            <person name="Nordberg E.K."/>
            <person name="Maclean D.J."/>
            <person name="Ospina-Giraldo M.D."/>
            <person name="Morris P.F."/>
            <person name="Phuntumart V."/>
            <person name="Putnam N.H."/>
            <person name="Rash S."/>
            <person name="Rose J.K."/>
            <person name="Sakihama Y."/>
            <person name="Salamov A.A."/>
            <person name="Savidor A."/>
            <person name="Scheuring C.F."/>
            <person name="Smith B.M."/>
            <person name="Sobral B.W."/>
            <person name="Terry A."/>
            <person name="Torto-Alalibo T.A."/>
            <person name="Win J."/>
            <person name="Xu Z."/>
            <person name="Zhang H."/>
            <person name="Grigoriev I.V."/>
            <person name="Rokhsar D.S."/>
            <person name="Boore J.L."/>
        </authorList>
    </citation>
    <scope>NUCLEOTIDE SEQUENCE [LARGE SCALE GENOMIC DNA]</scope>
    <source>
        <strain evidence="13">Pr102</strain>
    </source>
</reference>
<dbReference type="STRING" id="164328.H3HDJ9"/>
<dbReference type="CDD" id="cd05123">
    <property type="entry name" value="STKc_AGC"/>
    <property type="match status" value="1"/>
</dbReference>
<dbReference type="eggNOG" id="KOG0598">
    <property type="taxonomic scope" value="Eukaryota"/>
</dbReference>
<evidence type="ECO:0000313" key="12">
    <source>
        <dbReference type="EnsemblProtists" id="Phyra96210"/>
    </source>
</evidence>
<evidence type="ECO:0000256" key="8">
    <source>
        <dbReference type="RuleBase" id="RU000304"/>
    </source>
</evidence>
<dbReference type="InParanoid" id="H3HDJ9"/>
<dbReference type="HOGENOM" id="CLU_000288_63_5_1"/>
<proteinExistence type="inferred from homology"/>
<dbReference type="OMA" id="EITYSFC"/>
<dbReference type="Gene3D" id="1.10.510.10">
    <property type="entry name" value="Transferase(Phosphotransferase) domain 1"/>
    <property type="match status" value="1"/>
</dbReference>
<evidence type="ECO:0000259" key="10">
    <source>
        <dbReference type="PROSITE" id="PS50011"/>
    </source>
</evidence>
<dbReference type="FunFam" id="3.30.200.20:FF:000042">
    <property type="entry name" value="Aurora kinase A"/>
    <property type="match status" value="1"/>
</dbReference>
<evidence type="ECO:0000256" key="9">
    <source>
        <dbReference type="SAM" id="MobiDB-lite"/>
    </source>
</evidence>
<feature type="compositionally biased region" description="Low complexity" evidence="9">
    <location>
        <begin position="52"/>
        <end position="76"/>
    </location>
</feature>
<evidence type="ECO:0000256" key="2">
    <source>
        <dbReference type="ARBA" id="ARBA00022553"/>
    </source>
</evidence>
<feature type="domain" description="AGC-kinase C-terminal" evidence="11">
    <location>
        <begin position="355"/>
        <end position="427"/>
    </location>
</feature>
<dbReference type="PROSITE" id="PS51285">
    <property type="entry name" value="AGC_KINASE_CTER"/>
    <property type="match status" value="1"/>
</dbReference>
<dbReference type="GO" id="GO:0005524">
    <property type="term" value="F:ATP binding"/>
    <property type="evidence" value="ECO:0007669"/>
    <property type="project" value="UniProtKB-UniRule"/>
</dbReference>
<evidence type="ECO:0000313" key="13">
    <source>
        <dbReference type="Proteomes" id="UP000005238"/>
    </source>
</evidence>
<keyword evidence="2" id="KW-0597">Phosphoprotein</keyword>
<sequence>MPSTLTKAETEDFAAAEVPLQVLDDSSAQPATPRDGKKRSKQRRFTFKRDAAALASPASSASSDSTSSLSTETSISKHPVGPQDFDLLCVIGQGAFGKVIQVRHQPTDEVLAMKIVSNKYIVQHNSVSYLQAERDIMTKINHPFLISLRYAFQTKSNVYLVMPFVAGGELFHHLHKEGLLLESSAKFYAAEMVLALEHLHSQGIIHRDLKPENVLLGADGHIRLTDFGLAKEMADLHGMLQEDDSTNTMCGTNEYMPPEMIRRKAYNQAVDWWALGALIYEMVTGYPPFRHRNRKKLHHKILNEKLPLPKWLGNDTHSILKQLLERNVDKRLGSGKSTMFQVKGVQAIKKHAFFKDIDWQLLEQKKIQPPILPNVMSNTDTTYFSEEFTTQAVGRRSRIDSSNAGGDSKKLFARFSWVADDVPSFADIIRAGAMEEGATRKHSISSGTSRSGDIPVEECEWQMIGLLPLFSPPRHDTTDTADMVKKAIALALR</sequence>
<dbReference type="FunFam" id="1.10.510.10:FF:000008">
    <property type="entry name" value="Non-specific serine/threonine protein kinase"/>
    <property type="match status" value="1"/>
</dbReference>
<evidence type="ECO:0000256" key="3">
    <source>
        <dbReference type="ARBA" id="ARBA00022679"/>
    </source>
</evidence>
<name>H3HDJ9_PHYRM</name>
<dbReference type="SMART" id="SM00220">
    <property type="entry name" value="S_TKc"/>
    <property type="match status" value="1"/>
</dbReference>
<feature type="domain" description="Protein kinase" evidence="10">
    <location>
        <begin position="85"/>
        <end position="354"/>
    </location>
</feature>
<dbReference type="VEuPathDB" id="FungiDB:KRP22_4065"/>
<dbReference type="GO" id="GO:0004674">
    <property type="term" value="F:protein serine/threonine kinase activity"/>
    <property type="evidence" value="ECO:0000318"/>
    <property type="project" value="GO_Central"/>
</dbReference>
<dbReference type="InterPro" id="IPR045270">
    <property type="entry name" value="STKc_AGC"/>
</dbReference>
<keyword evidence="4 7" id="KW-0547">Nucleotide-binding</keyword>
<keyword evidence="5" id="KW-0418">Kinase</keyword>
<dbReference type="EMBL" id="DS566064">
    <property type="status" value="NOT_ANNOTATED_CDS"/>
    <property type="molecule type" value="Genomic_DNA"/>
</dbReference>
<dbReference type="InterPro" id="IPR008271">
    <property type="entry name" value="Ser/Thr_kinase_AS"/>
</dbReference>
<dbReference type="PROSITE" id="PS00107">
    <property type="entry name" value="PROTEIN_KINASE_ATP"/>
    <property type="match status" value="1"/>
</dbReference>
<reference evidence="12" key="2">
    <citation type="submission" date="2015-06" db="UniProtKB">
        <authorList>
            <consortium name="EnsemblProtists"/>
        </authorList>
    </citation>
    <scope>IDENTIFICATION</scope>
    <source>
        <strain evidence="12">Pr102</strain>
    </source>
</reference>
<protein>
    <recommendedName>
        <fullName evidence="14">Protein kinase domain-containing protein</fullName>
    </recommendedName>
</protein>
<comment type="similarity">
    <text evidence="8">Belongs to the protein kinase superfamily.</text>
</comment>
<evidence type="ECO:0000259" key="11">
    <source>
        <dbReference type="PROSITE" id="PS51285"/>
    </source>
</evidence>
<dbReference type="PROSITE" id="PS50011">
    <property type="entry name" value="PROTEIN_KINASE_DOM"/>
    <property type="match status" value="1"/>
</dbReference>
<keyword evidence="6 7" id="KW-0067">ATP-binding</keyword>
<dbReference type="InterPro" id="IPR000719">
    <property type="entry name" value="Prot_kinase_dom"/>
</dbReference>
<dbReference type="SMART" id="SM00133">
    <property type="entry name" value="S_TK_X"/>
    <property type="match status" value="1"/>
</dbReference>
<keyword evidence="13" id="KW-1185">Reference proteome</keyword>
<dbReference type="SUPFAM" id="SSF56112">
    <property type="entry name" value="Protein kinase-like (PK-like)"/>
    <property type="match status" value="1"/>
</dbReference>
<dbReference type="InterPro" id="IPR011009">
    <property type="entry name" value="Kinase-like_dom_sf"/>
</dbReference>
<feature type="binding site" evidence="7">
    <location>
        <position position="114"/>
    </location>
    <ligand>
        <name>ATP</name>
        <dbReference type="ChEBI" id="CHEBI:30616"/>
    </ligand>
</feature>
<keyword evidence="3" id="KW-0808">Transferase</keyword>
<accession>H3HDJ9</accession>
<dbReference type="PROSITE" id="PS00108">
    <property type="entry name" value="PROTEIN_KINASE_ST"/>
    <property type="match status" value="1"/>
</dbReference>
<dbReference type="GO" id="GO:0005737">
    <property type="term" value="C:cytoplasm"/>
    <property type="evidence" value="ECO:0000318"/>
    <property type="project" value="GO_Central"/>
</dbReference>
<evidence type="ECO:0008006" key="14">
    <source>
        <dbReference type="Google" id="ProtNLM"/>
    </source>
</evidence>
<feature type="region of interest" description="Disordered" evidence="9">
    <location>
        <begin position="1"/>
        <end position="77"/>
    </location>
</feature>
<dbReference type="Proteomes" id="UP000005238">
    <property type="component" value="Unassembled WGS sequence"/>
</dbReference>
<dbReference type="EnsemblProtists" id="Phyra96210">
    <property type="protein sequence ID" value="Phyra96210"/>
    <property type="gene ID" value="Phyra96210"/>
</dbReference>
<dbReference type="PANTHER" id="PTHR24351">
    <property type="entry name" value="RIBOSOMAL PROTEIN S6 KINASE"/>
    <property type="match status" value="1"/>
</dbReference>
<evidence type="ECO:0000256" key="6">
    <source>
        <dbReference type="ARBA" id="ARBA00022840"/>
    </source>
</evidence>
<evidence type="ECO:0000256" key="7">
    <source>
        <dbReference type="PROSITE-ProRule" id="PRU10141"/>
    </source>
</evidence>
<dbReference type="Gene3D" id="3.30.200.20">
    <property type="entry name" value="Phosphorylase Kinase, domain 1"/>
    <property type="match status" value="1"/>
</dbReference>
<evidence type="ECO:0000256" key="1">
    <source>
        <dbReference type="ARBA" id="ARBA00022527"/>
    </source>
</evidence>
<evidence type="ECO:0000256" key="5">
    <source>
        <dbReference type="ARBA" id="ARBA00022777"/>
    </source>
</evidence>
<organism evidence="12 13">
    <name type="scientific">Phytophthora ramorum</name>
    <name type="common">Sudden oak death agent</name>
    <dbReference type="NCBI Taxonomy" id="164328"/>
    <lineage>
        <taxon>Eukaryota</taxon>
        <taxon>Sar</taxon>
        <taxon>Stramenopiles</taxon>
        <taxon>Oomycota</taxon>
        <taxon>Peronosporomycetes</taxon>
        <taxon>Peronosporales</taxon>
        <taxon>Peronosporaceae</taxon>
        <taxon>Phytophthora</taxon>
    </lineage>
</organism>